<dbReference type="SUPFAM" id="SSF48652">
    <property type="entry name" value="Tetraspanin"/>
    <property type="match status" value="1"/>
</dbReference>
<keyword evidence="8" id="KW-1185">Reference proteome</keyword>
<evidence type="ECO:0000256" key="1">
    <source>
        <dbReference type="ARBA" id="ARBA00004141"/>
    </source>
</evidence>
<dbReference type="InterPro" id="IPR000301">
    <property type="entry name" value="Tetraspanin_animals"/>
</dbReference>
<accession>A0AAN9B4U0</accession>
<keyword evidence="3 6" id="KW-0812">Transmembrane</keyword>
<dbReference type="GO" id="GO:0005886">
    <property type="term" value="C:plasma membrane"/>
    <property type="evidence" value="ECO:0007669"/>
    <property type="project" value="TreeGrafter"/>
</dbReference>
<comment type="similarity">
    <text evidence="2 6">Belongs to the tetraspanin (TM4SF) family.</text>
</comment>
<gene>
    <name evidence="7" type="ORF">V1264_003157</name>
</gene>
<feature type="transmembrane region" description="Helical" evidence="6">
    <location>
        <begin position="87"/>
        <end position="110"/>
    </location>
</feature>
<comment type="caution">
    <text evidence="7">The sequence shown here is derived from an EMBL/GenBank/DDBJ whole genome shotgun (WGS) entry which is preliminary data.</text>
</comment>
<dbReference type="PANTHER" id="PTHR19282:SF534">
    <property type="entry name" value="TETRASPANIN FAMILY-RELATED"/>
    <property type="match status" value="1"/>
</dbReference>
<evidence type="ECO:0000256" key="5">
    <source>
        <dbReference type="ARBA" id="ARBA00023136"/>
    </source>
</evidence>
<dbReference type="InterPro" id="IPR008952">
    <property type="entry name" value="Tetraspanin_EC2_sf"/>
</dbReference>
<organism evidence="7 8">
    <name type="scientific">Littorina saxatilis</name>
    <dbReference type="NCBI Taxonomy" id="31220"/>
    <lineage>
        <taxon>Eukaryota</taxon>
        <taxon>Metazoa</taxon>
        <taxon>Spiralia</taxon>
        <taxon>Lophotrochozoa</taxon>
        <taxon>Mollusca</taxon>
        <taxon>Gastropoda</taxon>
        <taxon>Caenogastropoda</taxon>
        <taxon>Littorinimorpha</taxon>
        <taxon>Littorinoidea</taxon>
        <taxon>Littorinidae</taxon>
        <taxon>Littorina</taxon>
    </lineage>
</organism>
<evidence type="ECO:0000256" key="3">
    <source>
        <dbReference type="ARBA" id="ARBA00022692"/>
    </source>
</evidence>
<feature type="transmembrane region" description="Helical" evidence="6">
    <location>
        <begin position="55"/>
        <end position="80"/>
    </location>
</feature>
<dbReference type="InterPro" id="IPR018499">
    <property type="entry name" value="Tetraspanin/Peripherin"/>
</dbReference>
<dbReference type="Pfam" id="PF00335">
    <property type="entry name" value="Tetraspanin"/>
    <property type="match status" value="1"/>
</dbReference>
<keyword evidence="5 6" id="KW-0472">Membrane</keyword>
<dbReference type="PANTHER" id="PTHR19282">
    <property type="entry name" value="TETRASPANIN"/>
    <property type="match status" value="1"/>
</dbReference>
<comment type="subcellular location">
    <subcellularLocation>
        <location evidence="1 6">Membrane</location>
        <topology evidence="1 6">Multi-pass membrane protein</topology>
    </subcellularLocation>
</comment>
<dbReference type="PRINTS" id="PR00259">
    <property type="entry name" value="TMFOUR"/>
</dbReference>
<evidence type="ECO:0000256" key="6">
    <source>
        <dbReference type="RuleBase" id="RU361218"/>
    </source>
</evidence>
<dbReference type="Gene3D" id="1.10.1450.10">
    <property type="entry name" value="Tetraspanin"/>
    <property type="match status" value="1"/>
</dbReference>
<evidence type="ECO:0000256" key="4">
    <source>
        <dbReference type="ARBA" id="ARBA00022989"/>
    </source>
</evidence>
<dbReference type="EMBL" id="JBAMIC010000012">
    <property type="protein sequence ID" value="KAK7098947.1"/>
    <property type="molecule type" value="Genomic_DNA"/>
</dbReference>
<sequence>MRTDQKLFCLKFLLTVFLVILWILGSAVFGVLLWLRLDFWSNEYLELDKSLDRYLILIYVSLVDGALILIFSLFGLIGGLRTVKWALVVYLTALCLAFGLTVAGSVYGFVYREELRDTVGKNDLIRDIVQNRFTGEPINKITRAVNIMQSELGCCGGDSPKDYLESNWYLADPARADTAPGSCCKDYFRYQDHTSRVCPIYDKGASNQERDYNENIQRTGCKTALVDFFENYIIIIASIAITIGVKQLICIIIVSILIHVLNNLYVPQPDDIVYDMARNQEKSPYPSRGDYREYYR</sequence>
<reference evidence="7 8" key="1">
    <citation type="submission" date="2024-02" db="EMBL/GenBank/DDBJ databases">
        <title>Chromosome-scale genome assembly of the rough periwinkle Littorina saxatilis.</title>
        <authorList>
            <person name="De Jode A."/>
            <person name="Faria R."/>
            <person name="Formenti G."/>
            <person name="Sims Y."/>
            <person name="Smith T.P."/>
            <person name="Tracey A."/>
            <person name="Wood J.M.D."/>
            <person name="Zagrodzka Z.B."/>
            <person name="Johannesson K."/>
            <person name="Butlin R.K."/>
            <person name="Leder E.H."/>
        </authorList>
    </citation>
    <scope>NUCLEOTIDE SEQUENCE [LARGE SCALE GENOMIC DNA]</scope>
    <source>
        <strain evidence="7">Snail1</strain>
        <tissue evidence="7">Muscle</tissue>
    </source>
</reference>
<dbReference type="PIRSF" id="PIRSF002419">
    <property type="entry name" value="Tetraspanin"/>
    <property type="match status" value="1"/>
</dbReference>
<name>A0AAN9B4U0_9CAEN</name>
<feature type="transmembrane region" description="Helical" evidence="6">
    <location>
        <begin position="12"/>
        <end position="35"/>
    </location>
</feature>
<dbReference type="AlphaFoldDB" id="A0AAN9B4U0"/>
<evidence type="ECO:0000313" key="7">
    <source>
        <dbReference type="EMBL" id="KAK7098947.1"/>
    </source>
</evidence>
<protein>
    <recommendedName>
        <fullName evidence="6">Tetraspanin</fullName>
    </recommendedName>
</protein>
<proteinExistence type="inferred from homology"/>
<keyword evidence="4 6" id="KW-1133">Transmembrane helix</keyword>
<feature type="transmembrane region" description="Helical" evidence="6">
    <location>
        <begin position="232"/>
        <end position="258"/>
    </location>
</feature>
<evidence type="ECO:0000256" key="2">
    <source>
        <dbReference type="ARBA" id="ARBA00006840"/>
    </source>
</evidence>
<evidence type="ECO:0000313" key="8">
    <source>
        <dbReference type="Proteomes" id="UP001374579"/>
    </source>
</evidence>
<dbReference type="Proteomes" id="UP001374579">
    <property type="component" value="Unassembled WGS sequence"/>
</dbReference>